<dbReference type="AlphaFoldDB" id="A0A918TQ01"/>
<reference evidence="2" key="1">
    <citation type="journal article" date="2014" name="Int. J. Syst. Evol. Microbiol.">
        <title>Complete genome sequence of Corynebacterium casei LMG S-19264T (=DSM 44701T), isolated from a smear-ripened cheese.</title>
        <authorList>
            <consortium name="US DOE Joint Genome Institute (JGI-PGF)"/>
            <person name="Walter F."/>
            <person name="Albersmeier A."/>
            <person name="Kalinowski J."/>
            <person name="Ruckert C."/>
        </authorList>
    </citation>
    <scope>NUCLEOTIDE SEQUENCE</scope>
    <source>
        <strain evidence="2">KCTC 12988</strain>
    </source>
</reference>
<keyword evidence="3" id="KW-1185">Reference proteome</keyword>
<comment type="caution">
    <text evidence="2">The sequence shown here is derived from an EMBL/GenBank/DDBJ whole genome shotgun (WGS) entry which is preliminary data.</text>
</comment>
<evidence type="ECO:0000256" key="1">
    <source>
        <dbReference type="SAM" id="Phobius"/>
    </source>
</evidence>
<keyword evidence="1" id="KW-1133">Transmembrane helix</keyword>
<keyword evidence="1" id="KW-0472">Membrane</keyword>
<dbReference type="Proteomes" id="UP000644507">
    <property type="component" value="Unassembled WGS sequence"/>
</dbReference>
<accession>A0A918TQ01</accession>
<protein>
    <submittedName>
        <fullName evidence="2">Uncharacterized protein</fullName>
    </submittedName>
</protein>
<keyword evidence="1" id="KW-0812">Transmembrane</keyword>
<name>A0A918TQ01_9BACT</name>
<proteinExistence type="predicted"/>
<evidence type="ECO:0000313" key="3">
    <source>
        <dbReference type="Proteomes" id="UP000644507"/>
    </source>
</evidence>
<gene>
    <name evidence="2" type="ORF">GCM10007100_24830</name>
</gene>
<evidence type="ECO:0000313" key="2">
    <source>
        <dbReference type="EMBL" id="GHC57035.1"/>
    </source>
</evidence>
<dbReference type="RefSeq" id="WP_189570343.1">
    <property type="nucleotide sequence ID" value="NZ_BMXI01000010.1"/>
</dbReference>
<dbReference type="EMBL" id="BMXI01000010">
    <property type="protein sequence ID" value="GHC57035.1"/>
    <property type="molecule type" value="Genomic_DNA"/>
</dbReference>
<feature type="transmembrane region" description="Helical" evidence="1">
    <location>
        <begin position="35"/>
        <end position="58"/>
    </location>
</feature>
<reference evidence="2" key="2">
    <citation type="submission" date="2020-09" db="EMBL/GenBank/DDBJ databases">
        <authorList>
            <person name="Sun Q."/>
            <person name="Kim S."/>
        </authorList>
    </citation>
    <scope>NUCLEOTIDE SEQUENCE</scope>
    <source>
        <strain evidence="2">KCTC 12988</strain>
    </source>
</reference>
<organism evidence="2 3">
    <name type="scientific">Roseibacillus persicicus</name>
    <dbReference type="NCBI Taxonomy" id="454148"/>
    <lineage>
        <taxon>Bacteria</taxon>
        <taxon>Pseudomonadati</taxon>
        <taxon>Verrucomicrobiota</taxon>
        <taxon>Verrucomicrobiia</taxon>
        <taxon>Verrucomicrobiales</taxon>
        <taxon>Verrucomicrobiaceae</taxon>
        <taxon>Roseibacillus</taxon>
    </lineage>
</organism>
<feature type="transmembrane region" description="Helical" evidence="1">
    <location>
        <begin position="6"/>
        <end position="23"/>
    </location>
</feature>
<sequence>MDEETIYKILFFFVVVASGVFMASGMKADSGQSTWATKCQLFGGLGLFGLMGLVFLLVIGEEFFDEAGSIALACGVAASALVFTIGLFGFCARYGATCRRVTQLEEIESALEAAVAHSQAQDRGMGSQ</sequence>
<feature type="transmembrane region" description="Helical" evidence="1">
    <location>
        <begin position="70"/>
        <end position="90"/>
    </location>
</feature>